<reference evidence="6" key="2">
    <citation type="submission" date="2021-04" db="EMBL/GenBank/DDBJ databases">
        <title>Isolation and characterization of a novel species of the genus Sulfurimonas.</title>
        <authorList>
            <person name="Fukui M."/>
        </authorList>
    </citation>
    <scope>NUCLEOTIDE SEQUENCE</scope>
    <source>
        <strain evidence="6">H1576</strain>
    </source>
</reference>
<dbReference type="EMBL" id="CP046072">
    <property type="protein sequence ID" value="QSZ40722.1"/>
    <property type="molecule type" value="Genomic_DNA"/>
</dbReference>
<protein>
    <recommendedName>
        <fullName evidence="1">diguanylate cyclase</fullName>
        <ecNumber evidence="1">2.7.7.65</ecNumber>
    </recommendedName>
</protein>
<feature type="modified residue" description="4-aspartylphosphate" evidence="3">
    <location>
        <position position="178"/>
    </location>
</feature>
<reference evidence="6" key="1">
    <citation type="submission" date="2019-11" db="EMBL/GenBank/DDBJ databases">
        <authorList>
            <person name="Kojima H."/>
        </authorList>
    </citation>
    <scope>NUCLEOTIDE SEQUENCE</scope>
    <source>
        <strain evidence="6">H1576</strain>
    </source>
</reference>
<dbReference type="SUPFAM" id="SSF55073">
    <property type="entry name" value="Nucleotide cyclase"/>
    <property type="match status" value="1"/>
</dbReference>
<dbReference type="InterPro" id="IPR050469">
    <property type="entry name" value="Diguanylate_Cyclase"/>
</dbReference>
<feature type="domain" description="Response regulatory" evidence="4">
    <location>
        <begin position="127"/>
        <end position="245"/>
    </location>
</feature>
<dbReference type="RefSeq" id="WP_207562001.1">
    <property type="nucleotide sequence ID" value="NZ_CP046072.1"/>
</dbReference>
<sequence length="422" mass="47524">MKKILLIDDNKTILETLELTLTSNIDDIEVICVDSFTLASTTIRKNRDDIFMAVVDLHLADCKPGQAVSLTLSHKIPTIVLTSDVDENLKELFLKKDVLEYILKDSLGSIKSAVNFIKKIIRNYSSTVLIVDDSKLYRTVLREDLEKLHLNVLEACDGQEALDVLNETEEKISLVLTDYYMPEVDGIELTMRLREDYEKDTLSIIALSASEDEHALSEFIKAGANDFLAKPHTFEGLSVRINSNLDVLDLFQTTKDLSNKDYLTGSYNRRYFFDASEAIVGKNARKDESIVVATLDIDKFKNINDTYGHDVGDAAIKQIASLLKQTLRRTDLVARFGGEEYCILLEDISFEDAQKLFEKIRATFEANIITIKDITIQYTVSLGVAYGKSSDIYEMLKVSDNALYEAKNTGRNKVIIHTIGQA</sequence>
<dbReference type="AlphaFoldDB" id="A0A975AY40"/>
<dbReference type="GO" id="GO:0000160">
    <property type="term" value="P:phosphorelay signal transduction system"/>
    <property type="evidence" value="ECO:0007669"/>
    <property type="project" value="InterPro"/>
</dbReference>
<dbReference type="FunFam" id="3.30.70.270:FF:000001">
    <property type="entry name" value="Diguanylate cyclase domain protein"/>
    <property type="match status" value="1"/>
</dbReference>
<evidence type="ECO:0000259" key="5">
    <source>
        <dbReference type="PROSITE" id="PS50887"/>
    </source>
</evidence>
<dbReference type="InterPro" id="IPR043128">
    <property type="entry name" value="Rev_trsase/Diguanyl_cyclase"/>
</dbReference>
<gene>
    <name evidence="6" type="ORF">GJV85_00835</name>
</gene>
<dbReference type="InterPro" id="IPR000160">
    <property type="entry name" value="GGDEF_dom"/>
</dbReference>
<dbReference type="PANTHER" id="PTHR45138:SF9">
    <property type="entry name" value="DIGUANYLATE CYCLASE DGCM-RELATED"/>
    <property type="match status" value="1"/>
</dbReference>
<accession>A0A975AY40</accession>
<keyword evidence="3" id="KW-0597">Phosphoprotein</keyword>
<dbReference type="InterPro" id="IPR029787">
    <property type="entry name" value="Nucleotide_cyclase"/>
</dbReference>
<dbReference type="InterPro" id="IPR001789">
    <property type="entry name" value="Sig_transdc_resp-reg_receiver"/>
</dbReference>
<dbReference type="NCBIfam" id="TIGR00254">
    <property type="entry name" value="GGDEF"/>
    <property type="match status" value="1"/>
</dbReference>
<proteinExistence type="predicted"/>
<dbReference type="Pfam" id="PF00072">
    <property type="entry name" value="Response_reg"/>
    <property type="match status" value="1"/>
</dbReference>
<name>A0A975AY40_9BACT</name>
<dbReference type="PROSITE" id="PS50110">
    <property type="entry name" value="RESPONSE_REGULATORY"/>
    <property type="match status" value="2"/>
</dbReference>
<dbReference type="GO" id="GO:1902201">
    <property type="term" value="P:negative regulation of bacterial-type flagellum-dependent cell motility"/>
    <property type="evidence" value="ECO:0007669"/>
    <property type="project" value="TreeGrafter"/>
</dbReference>
<dbReference type="InterPro" id="IPR011006">
    <property type="entry name" value="CheY-like_superfamily"/>
</dbReference>
<dbReference type="SMART" id="SM00448">
    <property type="entry name" value="REC"/>
    <property type="match status" value="2"/>
</dbReference>
<dbReference type="GO" id="GO:0043709">
    <property type="term" value="P:cell adhesion involved in single-species biofilm formation"/>
    <property type="evidence" value="ECO:0007669"/>
    <property type="project" value="TreeGrafter"/>
</dbReference>
<dbReference type="Gene3D" id="3.30.70.270">
    <property type="match status" value="1"/>
</dbReference>
<comment type="catalytic activity">
    <reaction evidence="2">
        <text>2 GTP = 3',3'-c-di-GMP + 2 diphosphate</text>
        <dbReference type="Rhea" id="RHEA:24898"/>
        <dbReference type="ChEBI" id="CHEBI:33019"/>
        <dbReference type="ChEBI" id="CHEBI:37565"/>
        <dbReference type="ChEBI" id="CHEBI:58805"/>
        <dbReference type="EC" id="2.7.7.65"/>
    </reaction>
</comment>
<feature type="domain" description="GGDEF" evidence="5">
    <location>
        <begin position="288"/>
        <end position="419"/>
    </location>
</feature>
<evidence type="ECO:0000256" key="1">
    <source>
        <dbReference type="ARBA" id="ARBA00012528"/>
    </source>
</evidence>
<evidence type="ECO:0000259" key="4">
    <source>
        <dbReference type="PROSITE" id="PS50110"/>
    </source>
</evidence>
<dbReference type="SUPFAM" id="SSF52172">
    <property type="entry name" value="CheY-like"/>
    <property type="match status" value="2"/>
</dbReference>
<dbReference type="GO" id="GO:0005886">
    <property type="term" value="C:plasma membrane"/>
    <property type="evidence" value="ECO:0007669"/>
    <property type="project" value="TreeGrafter"/>
</dbReference>
<keyword evidence="7" id="KW-1185">Reference proteome</keyword>
<dbReference type="PANTHER" id="PTHR45138">
    <property type="entry name" value="REGULATORY COMPONENTS OF SENSORY TRANSDUCTION SYSTEM"/>
    <property type="match status" value="1"/>
</dbReference>
<dbReference type="PROSITE" id="PS50887">
    <property type="entry name" value="GGDEF"/>
    <property type="match status" value="1"/>
</dbReference>
<dbReference type="GO" id="GO:0052621">
    <property type="term" value="F:diguanylate cyclase activity"/>
    <property type="evidence" value="ECO:0007669"/>
    <property type="project" value="UniProtKB-EC"/>
</dbReference>
<dbReference type="Pfam" id="PF00990">
    <property type="entry name" value="GGDEF"/>
    <property type="match status" value="1"/>
</dbReference>
<dbReference type="KEGG" id="saqt:GJV85_00835"/>
<feature type="modified residue" description="4-aspartylphosphate" evidence="3">
    <location>
        <position position="56"/>
    </location>
</feature>
<dbReference type="Proteomes" id="UP000671852">
    <property type="component" value="Chromosome"/>
</dbReference>
<dbReference type="Gene3D" id="3.40.50.2300">
    <property type="match status" value="2"/>
</dbReference>
<feature type="domain" description="Response regulatory" evidence="4">
    <location>
        <begin position="3"/>
        <end position="119"/>
    </location>
</feature>
<evidence type="ECO:0000313" key="6">
    <source>
        <dbReference type="EMBL" id="QSZ40722.1"/>
    </source>
</evidence>
<evidence type="ECO:0000256" key="2">
    <source>
        <dbReference type="ARBA" id="ARBA00034247"/>
    </source>
</evidence>
<dbReference type="EC" id="2.7.7.65" evidence="1"/>
<dbReference type="CDD" id="cd01949">
    <property type="entry name" value="GGDEF"/>
    <property type="match status" value="1"/>
</dbReference>
<dbReference type="SMART" id="SM00267">
    <property type="entry name" value="GGDEF"/>
    <property type="match status" value="1"/>
</dbReference>
<organism evidence="6 7">
    <name type="scientific">Sulfurimonas aquatica</name>
    <dbReference type="NCBI Taxonomy" id="2672570"/>
    <lineage>
        <taxon>Bacteria</taxon>
        <taxon>Pseudomonadati</taxon>
        <taxon>Campylobacterota</taxon>
        <taxon>Epsilonproteobacteria</taxon>
        <taxon>Campylobacterales</taxon>
        <taxon>Sulfurimonadaceae</taxon>
        <taxon>Sulfurimonas</taxon>
    </lineage>
</organism>
<evidence type="ECO:0000313" key="7">
    <source>
        <dbReference type="Proteomes" id="UP000671852"/>
    </source>
</evidence>
<evidence type="ECO:0000256" key="3">
    <source>
        <dbReference type="PROSITE-ProRule" id="PRU00169"/>
    </source>
</evidence>